<dbReference type="Pfam" id="PF13635">
    <property type="entry name" value="DUF4143"/>
    <property type="match status" value="1"/>
</dbReference>
<comment type="caution">
    <text evidence="2">The sequence shown here is derived from an EMBL/GenBank/DDBJ whole genome shotgun (WGS) entry which is preliminary data.</text>
</comment>
<feature type="domain" description="DUF4143" evidence="1">
    <location>
        <begin position="68"/>
        <end position="138"/>
    </location>
</feature>
<sequence length="139" mass="15768">MLSSITQSLAGRIALFNLYPLSHEELLTAKLDHPKLSVQIWHGGYPRLYEQKTDPTIWLGSYIQSYLERDVGLLQNIDNLKIFDNFLHLLAGRTGQLLNLSSLAGDVGVSHNTIKTWIHLLEISGLIKLLEPYYINLNI</sequence>
<evidence type="ECO:0000259" key="1">
    <source>
        <dbReference type="Pfam" id="PF13635"/>
    </source>
</evidence>
<proteinExistence type="predicted"/>
<dbReference type="Proteomes" id="UP000230556">
    <property type="component" value="Unassembled WGS sequence"/>
</dbReference>
<accession>A0A2M7FQB0</accession>
<gene>
    <name evidence="2" type="ORF">COW38_01360</name>
</gene>
<reference evidence="3" key="1">
    <citation type="submission" date="2017-09" db="EMBL/GenBank/DDBJ databases">
        <title>Depth-based differentiation of microbial function through sediment-hosted aquifers and enrichment of novel symbionts in the deep terrestrial subsurface.</title>
        <authorList>
            <person name="Probst A.J."/>
            <person name="Ladd B."/>
            <person name="Jarett J.K."/>
            <person name="Geller-Mcgrath D.E."/>
            <person name="Sieber C.M.K."/>
            <person name="Emerson J.B."/>
            <person name="Anantharaman K."/>
            <person name="Thomas B.C."/>
            <person name="Malmstrom R."/>
            <person name="Stieglmeier M."/>
            <person name="Klingl A."/>
            <person name="Woyke T."/>
            <person name="Ryan C.M."/>
            <person name="Banfield J.F."/>
        </authorList>
    </citation>
    <scope>NUCLEOTIDE SEQUENCE [LARGE SCALE GENOMIC DNA]</scope>
</reference>
<dbReference type="PANTHER" id="PTHR43566">
    <property type="entry name" value="CONSERVED PROTEIN"/>
    <property type="match status" value="1"/>
</dbReference>
<evidence type="ECO:0000313" key="2">
    <source>
        <dbReference type="EMBL" id="PIW08138.1"/>
    </source>
</evidence>
<organism evidence="2 3">
    <name type="scientific">Candidatus Collierbacteria bacterium CG17_big_fil_post_rev_8_21_14_2_50_45_7</name>
    <dbReference type="NCBI Taxonomy" id="1974536"/>
    <lineage>
        <taxon>Bacteria</taxon>
        <taxon>Candidatus Collieribacteriota</taxon>
    </lineage>
</organism>
<dbReference type="InterPro" id="IPR025420">
    <property type="entry name" value="DUF4143"/>
</dbReference>
<dbReference type="AlphaFoldDB" id="A0A2M7FQB0"/>
<protein>
    <recommendedName>
        <fullName evidence="1">DUF4143 domain-containing protein</fullName>
    </recommendedName>
</protein>
<name>A0A2M7FQB0_9BACT</name>
<evidence type="ECO:0000313" key="3">
    <source>
        <dbReference type="Proteomes" id="UP000230556"/>
    </source>
</evidence>
<dbReference type="PANTHER" id="PTHR43566:SF2">
    <property type="entry name" value="DUF4143 DOMAIN-CONTAINING PROTEIN"/>
    <property type="match status" value="1"/>
</dbReference>
<dbReference type="EMBL" id="PFFO01000065">
    <property type="protein sequence ID" value="PIW08138.1"/>
    <property type="molecule type" value="Genomic_DNA"/>
</dbReference>